<reference evidence="17" key="1">
    <citation type="submission" date="2021-05" db="EMBL/GenBank/DDBJ databases">
        <authorList>
            <person name="Alioto T."/>
            <person name="Alioto T."/>
            <person name="Gomez Garrido J."/>
        </authorList>
    </citation>
    <scope>NUCLEOTIDE SEQUENCE</scope>
</reference>
<dbReference type="EMBL" id="HBUF01383848">
    <property type="protein sequence ID" value="CAG6731333.1"/>
    <property type="molecule type" value="Transcribed_RNA"/>
</dbReference>
<dbReference type="GO" id="GO:0016705">
    <property type="term" value="F:oxidoreductase activity, acting on paired donors, with incorporation or reduction of molecular oxygen"/>
    <property type="evidence" value="ECO:0007669"/>
    <property type="project" value="InterPro"/>
</dbReference>
<keyword evidence="10 13" id="KW-0408">Iron</keyword>
<evidence type="ECO:0000313" key="17">
    <source>
        <dbReference type="EMBL" id="CAG6640393.1"/>
    </source>
</evidence>
<evidence type="ECO:0000256" key="12">
    <source>
        <dbReference type="ARBA" id="ARBA00023136"/>
    </source>
</evidence>
<keyword evidence="5 13" id="KW-0349">Heme</keyword>
<evidence type="ECO:0000256" key="6">
    <source>
        <dbReference type="ARBA" id="ARBA00022723"/>
    </source>
</evidence>
<evidence type="ECO:0000256" key="9">
    <source>
        <dbReference type="ARBA" id="ARBA00023002"/>
    </source>
</evidence>
<dbReference type="GO" id="GO:0005506">
    <property type="term" value="F:iron ion binding"/>
    <property type="evidence" value="ECO:0007669"/>
    <property type="project" value="InterPro"/>
</dbReference>
<evidence type="ECO:0000256" key="14">
    <source>
        <dbReference type="RuleBase" id="RU000461"/>
    </source>
</evidence>
<keyword evidence="16" id="KW-0812">Transmembrane</keyword>
<evidence type="ECO:0000256" key="2">
    <source>
        <dbReference type="ARBA" id="ARBA00004174"/>
    </source>
</evidence>
<keyword evidence="8" id="KW-0492">Microsome</keyword>
<keyword evidence="11 14" id="KW-0503">Monooxygenase</keyword>
<comment type="cofactor">
    <cofactor evidence="1 13">
        <name>heme</name>
        <dbReference type="ChEBI" id="CHEBI:30413"/>
    </cofactor>
</comment>
<dbReference type="SUPFAM" id="SSF48264">
    <property type="entry name" value="Cytochrome P450"/>
    <property type="match status" value="1"/>
</dbReference>
<evidence type="ECO:0000256" key="7">
    <source>
        <dbReference type="ARBA" id="ARBA00022824"/>
    </source>
</evidence>
<protein>
    <submittedName>
        <fullName evidence="17">Cytochrome P450 4C1</fullName>
    </submittedName>
</protein>
<dbReference type="InterPro" id="IPR002401">
    <property type="entry name" value="Cyt_P450_E_grp-I"/>
</dbReference>
<dbReference type="AlphaFoldDB" id="A0A8D8VYG1"/>
<evidence type="ECO:0000256" key="15">
    <source>
        <dbReference type="SAM" id="MobiDB-lite"/>
    </source>
</evidence>
<sequence length="546" mass="62633">MFLFGLFFIYFLSTIGCLLILHVWQHRRYYYLCSLIPGPSVLTLVRANIQVLMGTLETIPKILDKLYNEVRPLYPSIMKIRLGPKLMFLLDYDLVQKVFQTNLKKDSIIYSLMDPILNGPSLIQNSVTAKWKKNRKIISHTSFRMNSLRSYVKIFHEEANILADKLGGQAGHGQLIEPKPMVGLAMLSMVMRTMFGLDFKIQQNFHDKHPAIEAFEDGLEIVGTRIFRPWLWMSTIFNLSRYKKREVEACKQSRAFAETIVASIKAKIVQENDKQGENNKPKDNVPSGSECESNVKHFQESDIDEDTCSDSQFDVIIRDQLNTTIPREDVITHDELISEILILLLGGLDTTMTANSIILIMLALHPNIQQEVYDEIQTVVGTDPDHALTYDQLQELHILTRVIKESLRLFPPGPIVAREAEEEFQINGYTIPKGASFGVFIYCGPHKDPHHWPNPTRFDPDRFLPSETAKRSPSAYLPFSTGPRSCIGPKYAMLQMKMTISTILRRYRVLPGDVCKRIEDIRWSLQFTIKLLSGNDIRLEPRDLKM</sequence>
<dbReference type="InterPro" id="IPR036396">
    <property type="entry name" value="Cyt_P450_sf"/>
</dbReference>
<evidence type="ECO:0000256" key="16">
    <source>
        <dbReference type="SAM" id="Phobius"/>
    </source>
</evidence>
<dbReference type="GO" id="GO:0004497">
    <property type="term" value="F:monooxygenase activity"/>
    <property type="evidence" value="ECO:0007669"/>
    <property type="project" value="UniProtKB-KW"/>
</dbReference>
<evidence type="ECO:0000256" key="4">
    <source>
        <dbReference type="ARBA" id="ARBA00010617"/>
    </source>
</evidence>
<feature type="transmembrane region" description="Helical" evidence="16">
    <location>
        <begin position="6"/>
        <end position="24"/>
    </location>
</feature>
<evidence type="ECO:0000256" key="8">
    <source>
        <dbReference type="ARBA" id="ARBA00022848"/>
    </source>
</evidence>
<evidence type="ECO:0000256" key="11">
    <source>
        <dbReference type="ARBA" id="ARBA00023033"/>
    </source>
</evidence>
<feature type="compositionally biased region" description="Basic and acidic residues" evidence="15">
    <location>
        <begin position="272"/>
        <end position="283"/>
    </location>
</feature>
<name>A0A8D8VYG1_9HEMI</name>
<dbReference type="PANTHER" id="PTHR24291">
    <property type="entry name" value="CYTOCHROME P450 FAMILY 4"/>
    <property type="match status" value="1"/>
</dbReference>
<dbReference type="PROSITE" id="PS00086">
    <property type="entry name" value="CYTOCHROME_P450"/>
    <property type="match status" value="1"/>
</dbReference>
<feature type="region of interest" description="Disordered" evidence="15">
    <location>
        <begin position="272"/>
        <end position="306"/>
    </location>
</feature>
<dbReference type="Pfam" id="PF00067">
    <property type="entry name" value="p450"/>
    <property type="match status" value="1"/>
</dbReference>
<keyword evidence="6 13" id="KW-0479">Metal-binding</keyword>
<dbReference type="PRINTS" id="PR00385">
    <property type="entry name" value="P450"/>
</dbReference>
<dbReference type="InterPro" id="IPR001128">
    <property type="entry name" value="Cyt_P450"/>
</dbReference>
<evidence type="ECO:0000256" key="10">
    <source>
        <dbReference type="ARBA" id="ARBA00023004"/>
    </source>
</evidence>
<evidence type="ECO:0000256" key="5">
    <source>
        <dbReference type="ARBA" id="ARBA00022617"/>
    </source>
</evidence>
<dbReference type="PANTHER" id="PTHR24291:SF189">
    <property type="entry name" value="CYTOCHROME P450 4C3-RELATED"/>
    <property type="match status" value="1"/>
</dbReference>
<evidence type="ECO:0000256" key="13">
    <source>
        <dbReference type="PIRSR" id="PIRSR602401-1"/>
    </source>
</evidence>
<dbReference type="Gene3D" id="1.10.630.10">
    <property type="entry name" value="Cytochrome P450"/>
    <property type="match status" value="1"/>
</dbReference>
<dbReference type="InterPro" id="IPR050196">
    <property type="entry name" value="Cytochrome_P450_Monoox"/>
</dbReference>
<proteinExistence type="inferred from homology"/>
<dbReference type="GO" id="GO:0005789">
    <property type="term" value="C:endoplasmic reticulum membrane"/>
    <property type="evidence" value="ECO:0007669"/>
    <property type="project" value="UniProtKB-SubCell"/>
</dbReference>
<keyword evidence="7" id="KW-0256">Endoplasmic reticulum</keyword>
<dbReference type="GO" id="GO:0020037">
    <property type="term" value="F:heme binding"/>
    <property type="evidence" value="ECO:0007669"/>
    <property type="project" value="InterPro"/>
</dbReference>
<dbReference type="EMBL" id="HBUF01111833">
    <property type="protein sequence ID" value="CAG6640393.1"/>
    <property type="molecule type" value="Transcribed_RNA"/>
</dbReference>
<comment type="similarity">
    <text evidence="4 14">Belongs to the cytochrome P450 family.</text>
</comment>
<dbReference type="EMBL" id="HBUF01383850">
    <property type="protein sequence ID" value="CAG6731335.1"/>
    <property type="molecule type" value="Transcribed_RNA"/>
</dbReference>
<comment type="subcellular location">
    <subcellularLocation>
        <location evidence="3">Endoplasmic reticulum membrane</location>
        <topology evidence="3">Peripheral membrane protein</topology>
    </subcellularLocation>
    <subcellularLocation>
        <location evidence="2">Microsome membrane</location>
        <topology evidence="2">Peripheral membrane protein</topology>
    </subcellularLocation>
</comment>
<feature type="binding site" description="axial binding residue" evidence="13">
    <location>
        <position position="486"/>
    </location>
    <ligand>
        <name>heme</name>
        <dbReference type="ChEBI" id="CHEBI:30413"/>
    </ligand>
    <ligandPart>
        <name>Fe</name>
        <dbReference type="ChEBI" id="CHEBI:18248"/>
    </ligandPart>
</feature>
<evidence type="ECO:0000256" key="3">
    <source>
        <dbReference type="ARBA" id="ARBA00004406"/>
    </source>
</evidence>
<keyword evidence="9 14" id="KW-0560">Oxidoreductase</keyword>
<dbReference type="PRINTS" id="PR00463">
    <property type="entry name" value="EP450I"/>
</dbReference>
<dbReference type="InterPro" id="IPR017972">
    <property type="entry name" value="Cyt_P450_CS"/>
</dbReference>
<dbReference type="EMBL" id="HBUF01111834">
    <property type="protein sequence ID" value="CAG6640394.1"/>
    <property type="molecule type" value="Transcribed_RNA"/>
</dbReference>
<evidence type="ECO:0000256" key="1">
    <source>
        <dbReference type="ARBA" id="ARBA00001971"/>
    </source>
</evidence>
<organism evidence="17">
    <name type="scientific">Cacopsylla melanoneura</name>
    <dbReference type="NCBI Taxonomy" id="428564"/>
    <lineage>
        <taxon>Eukaryota</taxon>
        <taxon>Metazoa</taxon>
        <taxon>Ecdysozoa</taxon>
        <taxon>Arthropoda</taxon>
        <taxon>Hexapoda</taxon>
        <taxon>Insecta</taxon>
        <taxon>Pterygota</taxon>
        <taxon>Neoptera</taxon>
        <taxon>Paraneoptera</taxon>
        <taxon>Hemiptera</taxon>
        <taxon>Sternorrhyncha</taxon>
        <taxon>Psylloidea</taxon>
        <taxon>Psyllidae</taxon>
        <taxon>Psyllinae</taxon>
        <taxon>Cacopsylla</taxon>
    </lineage>
</organism>
<accession>A0A8D8VYG1</accession>
<dbReference type="EMBL" id="HBUF01111832">
    <property type="protein sequence ID" value="CAG6640391.1"/>
    <property type="molecule type" value="Transcribed_RNA"/>
</dbReference>
<keyword evidence="16" id="KW-1133">Transmembrane helix</keyword>
<keyword evidence="12 16" id="KW-0472">Membrane</keyword>
<dbReference type="EMBL" id="HBUF01383849">
    <property type="protein sequence ID" value="CAG6731334.1"/>
    <property type="molecule type" value="Transcribed_RNA"/>
</dbReference>